<evidence type="ECO:0000313" key="2">
    <source>
        <dbReference type="Proteomes" id="UP000030428"/>
    </source>
</evidence>
<sequence length="118" mass="13532">MCILMKLSDFESKLIDALIKDDPEEETIRNQLVNARVEKREYTGVGLYTDIIVSENNKKISKSNRYIQETPKAHLVHPKLKDGAGALLWFNEGYVSTLECYTYEGDWPENESLFAIST</sequence>
<proteinExistence type="predicted"/>
<organism evidence="1 2">
    <name type="scientific">Candidatus Thiomargarita nelsonii</name>
    <dbReference type="NCBI Taxonomy" id="1003181"/>
    <lineage>
        <taxon>Bacteria</taxon>
        <taxon>Pseudomonadati</taxon>
        <taxon>Pseudomonadota</taxon>
        <taxon>Gammaproteobacteria</taxon>
        <taxon>Thiotrichales</taxon>
        <taxon>Thiotrichaceae</taxon>
        <taxon>Thiomargarita</taxon>
    </lineage>
</organism>
<protein>
    <submittedName>
        <fullName evidence="1">Uncharacterized protein</fullName>
    </submittedName>
</protein>
<dbReference type="AlphaFoldDB" id="A0A0A6P9N4"/>
<keyword evidence="2" id="KW-1185">Reference proteome</keyword>
<dbReference type="Proteomes" id="UP000030428">
    <property type="component" value="Unassembled WGS sequence"/>
</dbReference>
<name>A0A0A6P9N4_9GAMM</name>
<comment type="caution">
    <text evidence="1">The sequence shown here is derived from an EMBL/GenBank/DDBJ whole genome shotgun (WGS) entry which is preliminary data.</text>
</comment>
<dbReference type="EMBL" id="JSZA02000218">
    <property type="protein sequence ID" value="KHD06939.1"/>
    <property type="molecule type" value="Genomic_DNA"/>
</dbReference>
<accession>A0A0A6P9N4</accession>
<gene>
    <name evidence="1" type="ORF">PN36_30155</name>
</gene>
<evidence type="ECO:0000313" key="1">
    <source>
        <dbReference type="EMBL" id="KHD06939.1"/>
    </source>
</evidence>
<reference evidence="1 2" key="1">
    <citation type="journal article" date="2016" name="Front. Microbiol.">
        <title>Single-Cell (Meta-)Genomics of a Dimorphic Candidatus Thiomargarita nelsonii Reveals Genomic Plasticity.</title>
        <authorList>
            <person name="Flood B.E."/>
            <person name="Fliss P."/>
            <person name="Jones D.S."/>
            <person name="Dick G.J."/>
            <person name="Jain S."/>
            <person name="Kaster A.K."/>
            <person name="Winkel M."/>
            <person name="Mussmann M."/>
            <person name="Bailey J."/>
        </authorList>
    </citation>
    <scope>NUCLEOTIDE SEQUENCE [LARGE SCALE GENOMIC DNA]</scope>
    <source>
        <strain evidence="1">Hydrate Ridge</strain>
    </source>
</reference>